<dbReference type="EMBL" id="JANPWB010000015">
    <property type="protein sequence ID" value="KAJ1088203.1"/>
    <property type="molecule type" value="Genomic_DNA"/>
</dbReference>
<dbReference type="AlphaFoldDB" id="A0AAV7LFR8"/>
<evidence type="ECO:0000256" key="1">
    <source>
        <dbReference type="SAM" id="MobiDB-lite"/>
    </source>
</evidence>
<keyword evidence="3" id="KW-1185">Reference proteome</keyword>
<accession>A0AAV7LFR8</accession>
<protein>
    <submittedName>
        <fullName evidence="2">Uncharacterized protein</fullName>
    </submittedName>
</protein>
<evidence type="ECO:0000313" key="2">
    <source>
        <dbReference type="EMBL" id="KAJ1088203.1"/>
    </source>
</evidence>
<proteinExistence type="predicted"/>
<feature type="region of interest" description="Disordered" evidence="1">
    <location>
        <begin position="64"/>
        <end position="137"/>
    </location>
</feature>
<name>A0AAV7LFR8_PLEWA</name>
<reference evidence="2" key="1">
    <citation type="journal article" date="2022" name="bioRxiv">
        <title>Sequencing and chromosome-scale assembly of the giantPleurodeles waltlgenome.</title>
        <authorList>
            <person name="Brown T."/>
            <person name="Elewa A."/>
            <person name="Iarovenko S."/>
            <person name="Subramanian E."/>
            <person name="Araus A.J."/>
            <person name="Petzold A."/>
            <person name="Susuki M."/>
            <person name="Suzuki K.-i.T."/>
            <person name="Hayashi T."/>
            <person name="Toyoda A."/>
            <person name="Oliveira C."/>
            <person name="Osipova E."/>
            <person name="Leigh N.D."/>
            <person name="Simon A."/>
            <person name="Yun M.H."/>
        </authorList>
    </citation>
    <scope>NUCLEOTIDE SEQUENCE</scope>
    <source>
        <strain evidence="2">20211129_DDA</strain>
        <tissue evidence="2">Liver</tissue>
    </source>
</reference>
<organism evidence="2 3">
    <name type="scientific">Pleurodeles waltl</name>
    <name type="common">Iberian ribbed newt</name>
    <dbReference type="NCBI Taxonomy" id="8319"/>
    <lineage>
        <taxon>Eukaryota</taxon>
        <taxon>Metazoa</taxon>
        <taxon>Chordata</taxon>
        <taxon>Craniata</taxon>
        <taxon>Vertebrata</taxon>
        <taxon>Euteleostomi</taxon>
        <taxon>Amphibia</taxon>
        <taxon>Batrachia</taxon>
        <taxon>Caudata</taxon>
        <taxon>Salamandroidea</taxon>
        <taxon>Salamandridae</taxon>
        <taxon>Pleurodelinae</taxon>
        <taxon>Pleurodeles</taxon>
    </lineage>
</organism>
<feature type="compositionally biased region" description="Polar residues" evidence="1">
    <location>
        <begin position="7"/>
        <end position="21"/>
    </location>
</feature>
<sequence length="137" mass="14695">MPEATQPKATASQAVNPSYQKRASILGARQAHASAWAHDPTQPLTGPLLDTGWHVRLAHCWPPPRARARRHQKQPDRQCPAPPAAEGGPSPSDRRSTRCSRRPNMAANPIGAAAQHSSGKPQGQPPDQDVNCGGRKD</sequence>
<comment type="caution">
    <text evidence="2">The sequence shown here is derived from an EMBL/GenBank/DDBJ whole genome shotgun (WGS) entry which is preliminary data.</text>
</comment>
<gene>
    <name evidence="2" type="ORF">NDU88_001362</name>
</gene>
<feature type="region of interest" description="Disordered" evidence="1">
    <location>
        <begin position="1"/>
        <end position="49"/>
    </location>
</feature>
<evidence type="ECO:0000313" key="3">
    <source>
        <dbReference type="Proteomes" id="UP001066276"/>
    </source>
</evidence>
<dbReference type="Proteomes" id="UP001066276">
    <property type="component" value="Chromosome 11"/>
</dbReference>